<comment type="caution">
    <text evidence="1">The sequence shown here is derived from an EMBL/GenBank/DDBJ whole genome shotgun (WGS) entry which is preliminary data.</text>
</comment>
<dbReference type="Gene3D" id="1.10.287.2500">
    <property type="match status" value="1"/>
</dbReference>
<dbReference type="Proteomes" id="UP000823790">
    <property type="component" value="Unassembled WGS sequence"/>
</dbReference>
<dbReference type="InterPro" id="IPR053756">
    <property type="entry name" value="Toxin_immunity_effector"/>
</dbReference>
<name>A0ABS4DIY0_9GAMM</name>
<gene>
    <name evidence="1" type="ORF">J7I44_01775</name>
</gene>
<dbReference type="RefSeq" id="WP_209614878.1">
    <property type="nucleotide sequence ID" value="NZ_JAGJRS010000003.1"/>
</dbReference>
<evidence type="ECO:0000313" key="1">
    <source>
        <dbReference type="EMBL" id="MBP1473008.1"/>
    </source>
</evidence>
<sequence length="87" mass="9343">MPQELVPKGLEMLEISENALMMSVQAIHFATRHLGAEREAAAGPLQAGYDEIIEAYGIVAAELRQVYAQARARGCDLPSYAALVGQA</sequence>
<accession>A0ABS4DIY0</accession>
<keyword evidence="2" id="KW-1185">Reference proteome</keyword>
<reference evidence="1 2" key="1">
    <citation type="submission" date="2021-04" db="EMBL/GenBank/DDBJ databases">
        <authorList>
            <person name="Huq M.A."/>
        </authorList>
    </citation>
    <scope>NUCLEOTIDE SEQUENCE [LARGE SCALE GENOMIC DNA]</scope>
    <source>
        <strain evidence="1 2">MAH-13</strain>
    </source>
</reference>
<organism evidence="1 2">
    <name type="scientific">Frateuria flava</name>
    <dbReference type="NCBI Taxonomy" id="2821489"/>
    <lineage>
        <taxon>Bacteria</taxon>
        <taxon>Pseudomonadati</taxon>
        <taxon>Pseudomonadota</taxon>
        <taxon>Gammaproteobacteria</taxon>
        <taxon>Lysobacterales</taxon>
        <taxon>Rhodanobacteraceae</taxon>
        <taxon>Frateuria</taxon>
    </lineage>
</organism>
<protein>
    <recommendedName>
        <fullName evidence="3">Phasin domain-containing protein</fullName>
    </recommendedName>
</protein>
<proteinExistence type="predicted"/>
<evidence type="ECO:0000313" key="2">
    <source>
        <dbReference type="Proteomes" id="UP000823790"/>
    </source>
</evidence>
<evidence type="ECO:0008006" key="3">
    <source>
        <dbReference type="Google" id="ProtNLM"/>
    </source>
</evidence>
<dbReference type="EMBL" id="JAGJRS010000003">
    <property type="protein sequence ID" value="MBP1473008.1"/>
    <property type="molecule type" value="Genomic_DNA"/>
</dbReference>